<dbReference type="SUPFAM" id="SSF53335">
    <property type="entry name" value="S-adenosyl-L-methionine-dependent methyltransferases"/>
    <property type="match status" value="1"/>
</dbReference>
<dbReference type="PIRSF" id="PIRSF004553">
    <property type="entry name" value="CHP00095"/>
    <property type="match status" value="1"/>
</dbReference>
<sequence>MRIVGGRHRGRPIDAPDGLTVRPTADRTRESMFNILCQGKLAEEGNPLIDAQVLDAFAGTGALGLEALSRGAAKVTFLENLAASLTACRANVKSLGEENTSDVLQADVLRPPPAREACSIILMDPPYNQDLPRPAILALDAAGWIAPAALVVVELMAQESFEVPEGFEELDNRKYGKARLIFLRKL</sequence>
<protein>
    <submittedName>
        <fullName evidence="3">16S rRNA (Guanine(966)-N(2))-methyltransferase RsmD</fullName>
        <ecNumber evidence="3">2.1.1.171</ecNumber>
    </submittedName>
</protein>
<dbReference type="AlphaFoldDB" id="A0A545U1W1"/>
<dbReference type="Proteomes" id="UP000315252">
    <property type="component" value="Unassembled WGS sequence"/>
</dbReference>
<keyword evidence="2 3" id="KW-0808">Transferase</keyword>
<dbReference type="PANTHER" id="PTHR43542:SF1">
    <property type="entry name" value="METHYLTRANSFERASE"/>
    <property type="match status" value="1"/>
</dbReference>
<dbReference type="RefSeq" id="WP_142894673.1">
    <property type="nucleotide sequence ID" value="NZ_ML660052.1"/>
</dbReference>
<dbReference type="CDD" id="cd02440">
    <property type="entry name" value="AdoMet_MTases"/>
    <property type="match status" value="1"/>
</dbReference>
<dbReference type="PANTHER" id="PTHR43542">
    <property type="entry name" value="METHYLTRANSFERASE"/>
    <property type="match status" value="1"/>
</dbReference>
<dbReference type="InterPro" id="IPR029063">
    <property type="entry name" value="SAM-dependent_MTases_sf"/>
</dbReference>
<organism evidence="3 4">
    <name type="scientific">Denitrobaculum tricleocarpae</name>
    <dbReference type="NCBI Taxonomy" id="2591009"/>
    <lineage>
        <taxon>Bacteria</taxon>
        <taxon>Pseudomonadati</taxon>
        <taxon>Pseudomonadota</taxon>
        <taxon>Alphaproteobacteria</taxon>
        <taxon>Rhodospirillales</taxon>
        <taxon>Rhodospirillaceae</taxon>
        <taxon>Denitrobaculum</taxon>
    </lineage>
</organism>
<dbReference type="Gene3D" id="3.40.50.150">
    <property type="entry name" value="Vaccinia Virus protein VP39"/>
    <property type="match status" value="1"/>
</dbReference>
<dbReference type="EMBL" id="VHSH01000001">
    <property type="protein sequence ID" value="TQV83436.1"/>
    <property type="molecule type" value="Genomic_DNA"/>
</dbReference>
<proteinExistence type="predicted"/>
<keyword evidence="1 3" id="KW-0489">Methyltransferase</keyword>
<reference evidence="3 4" key="1">
    <citation type="submission" date="2019-06" db="EMBL/GenBank/DDBJ databases">
        <title>Whole genome sequence for Rhodospirillaceae sp. R148.</title>
        <authorList>
            <person name="Wang G."/>
        </authorList>
    </citation>
    <scope>NUCLEOTIDE SEQUENCE [LARGE SCALE GENOMIC DNA]</scope>
    <source>
        <strain evidence="3 4">R148</strain>
    </source>
</reference>
<evidence type="ECO:0000313" key="3">
    <source>
        <dbReference type="EMBL" id="TQV83436.1"/>
    </source>
</evidence>
<evidence type="ECO:0000256" key="2">
    <source>
        <dbReference type="ARBA" id="ARBA00022679"/>
    </source>
</evidence>
<dbReference type="Pfam" id="PF03602">
    <property type="entry name" value="Cons_hypoth95"/>
    <property type="match status" value="1"/>
</dbReference>
<dbReference type="NCBIfam" id="TIGR00095">
    <property type="entry name" value="16S rRNA (guanine(966)-N(2))-methyltransferase RsmD"/>
    <property type="match status" value="1"/>
</dbReference>
<keyword evidence="4" id="KW-1185">Reference proteome</keyword>
<dbReference type="EC" id="2.1.1.171" evidence="3"/>
<dbReference type="InterPro" id="IPR004398">
    <property type="entry name" value="RNA_MeTrfase_RsmD"/>
</dbReference>
<dbReference type="GO" id="GO:0052913">
    <property type="term" value="F:16S rRNA (guanine(966)-N(2))-methyltransferase activity"/>
    <property type="evidence" value="ECO:0007669"/>
    <property type="project" value="UniProtKB-EC"/>
</dbReference>
<name>A0A545U1W1_9PROT</name>
<gene>
    <name evidence="3" type="primary">rsmD</name>
    <name evidence="3" type="ORF">FKG95_02250</name>
</gene>
<evidence type="ECO:0000313" key="4">
    <source>
        <dbReference type="Proteomes" id="UP000315252"/>
    </source>
</evidence>
<comment type="caution">
    <text evidence="3">The sequence shown here is derived from an EMBL/GenBank/DDBJ whole genome shotgun (WGS) entry which is preliminary data.</text>
</comment>
<evidence type="ECO:0000256" key="1">
    <source>
        <dbReference type="ARBA" id="ARBA00022603"/>
    </source>
</evidence>
<dbReference type="OrthoDB" id="9803017at2"/>
<accession>A0A545U1W1</accession>